<organism evidence="1 2">
    <name type="scientific">Flavobacterium beibuense F44-8</name>
    <dbReference type="NCBI Taxonomy" id="1406840"/>
    <lineage>
        <taxon>Bacteria</taxon>
        <taxon>Pseudomonadati</taxon>
        <taxon>Bacteroidota</taxon>
        <taxon>Flavobacteriia</taxon>
        <taxon>Flavobacteriales</taxon>
        <taxon>Flavobacteriaceae</taxon>
        <taxon>Flavobacterium</taxon>
    </lineage>
</organism>
<evidence type="ECO:0000313" key="1">
    <source>
        <dbReference type="EMBL" id="KGO79724.1"/>
    </source>
</evidence>
<evidence type="ECO:0000313" key="2">
    <source>
        <dbReference type="Proteomes" id="UP000030129"/>
    </source>
</evidence>
<accession>A0A0A2LIL1</accession>
<reference evidence="1 2" key="1">
    <citation type="submission" date="2013-09" db="EMBL/GenBank/DDBJ databases">
        <authorList>
            <person name="Zeng Z."/>
            <person name="Chen C."/>
        </authorList>
    </citation>
    <scope>NUCLEOTIDE SEQUENCE [LARGE SCALE GENOMIC DNA]</scope>
    <source>
        <strain evidence="1 2">F44-8</strain>
    </source>
</reference>
<dbReference type="eggNOG" id="ENOG50336CP">
    <property type="taxonomic scope" value="Bacteria"/>
</dbReference>
<proteinExistence type="predicted"/>
<dbReference type="AlphaFoldDB" id="A0A0A2LIL1"/>
<dbReference type="Proteomes" id="UP000030129">
    <property type="component" value="Unassembled WGS sequence"/>
</dbReference>
<sequence length="143" mass="16414">MKRVKKSGRYLIIVLSVMVLNSCVDVHDTFKSKMLVSGKGEKIYINTLNWGVTDDYQYTVITKNSTLLKDRKDTISGIKGLDPFVYKFSGDSLTIFFQKGNRVDVKEEFKTIQFNYIPLDNKDYIKLLSDTRVNKNGCHLVSD</sequence>
<comment type="caution">
    <text evidence="1">The sequence shown here is derived from an EMBL/GenBank/DDBJ whole genome shotgun (WGS) entry which is preliminary data.</text>
</comment>
<keyword evidence="2" id="KW-1185">Reference proteome</keyword>
<dbReference type="RefSeq" id="WP_035134807.1">
    <property type="nucleotide sequence ID" value="NZ_JRLV01000015.1"/>
</dbReference>
<protein>
    <submittedName>
        <fullName evidence="1">Uncharacterized protein</fullName>
    </submittedName>
</protein>
<dbReference type="STRING" id="1406840.Q763_12820"/>
<gene>
    <name evidence="1" type="ORF">Q763_12820</name>
</gene>
<dbReference type="EMBL" id="JRLV01000015">
    <property type="protein sequence ID" value="KGO79724.1"/>
    <property type="molecule type" value="Genomic_DNA"/>
</dbReference>
<name>A0A0A2LIL1_9FLAO</name>